<dbReference type="AlphaFoldDB" id="A0A0E2HBN2"/>
<name>A0A0E2HBN2_9FIRM</name>
<evidence type="ECO:0000313" key="1">
    <source>
        <dbReference type="EMBL" id="ENZ14058.1"/>
    </source>
</evidence>
<protein>
    <submittedName>
        <fullName evidence="1">Uncharacterized protein</fullName>
    </submittedName>
</protein>
<reference evidence="1 2" key="1">
    <citation type="submission" date="2013-01" db="EMBL/GenBank/DDBJ databases">
        <title>The Genome Sequence of Clostridium clostridioforme 90A8.</title>
        <authorList>
            <consortium name="The Broad Institute Genome Sequencing Platform"/>
            <person name="Earl A."/>
            <person name="Ward D."/>
            <person name="Feldgarden M."/>
            <person name="Gevers D."/>
            <person name="Courvalin P."/>
            <person name="Lambert T."/>
            <person name="Walker B."/>
            <person name="Young S.K."/>
            <person name="Zeng Q."/>
            <person name="Gargeya S."/>
            <person name="Fitzgerald M."/>
            <person name="Haas B."/>
            <person name="Abouelleil A."/>
            <person name="Alvarado L."/>
            <person name="Arachchi H.M."/>
            <person name="Berlin A.M."/>
            <person name="Chapman S.B."/>
            <person name="Dewar J."/>
            <person name="Goldberg J."/>
            <person name="Griggs A."/>
            <person name="Gujja S."/>
            <person name="Hansen M."/>
            <person name="Howarth C."/>
            <person name="Imamovic A."/>
            <person name="Larimer J."/>
            <person name="McCowan C."/>
            <person name="Murphy C."/>
            <person name="Neiman D."/>
            <person name="Pearson M."/>
            <person name="Priest M."/>
            <person name="Roberts A."/>
            <person name="Saif S."/>
            <person name="Shea T."/>
            <person name="Sisk P."/>
            <person name="Sykes S."/>
            <person name="Wortman J."/>
            <person name="Nusbaum C."/>
            <person name="Birren B."/>
        </authorList>
    </citation>
    <scope>NUCLEOTIDE SEQUENCE [LARGE SCALE GENOMIC DNA]</scope>
    <source>
        <strain evidence="1 2">90A8</strain>
    </source>
</reference>
<sequence length="61" mass="6805">MKTQTNSSNSLYLKFLSEKYCKTADTKFSNKSSITKSSNLNIPQQGEVYNCNSLSKGNCTK</sequence>
<dbReference type="EMBL" id="AGYR01000026">
    <property type="protein sequence ID" value="ENZ14058.1"/>
    <property type="molecule type" value="Genomic_DNA"/>
</dbReference>
<comment type="caution">
    <text evidence="1">The sequence shown here is derived from an EMBL/GenBank/DDBJ whole genome shotgun (WGS) entry which is preliminary data.</text>
</comment>
<evidence type="ECO:0000313" key="2">
    <source>
        <dbReference type="Proteomes" id="UP000013085"/>
    </source>
</evidence>
<proteinExistence type="predicted"/>
<organism evidence="1 2">
    <name type="scientific">[Clostridium] clostridioforme 90A8</name>
    <dbReference type="NCBI Taxonomy" id="999408"/>
    <lineage>
        <taxon>Bacteria</taxon>
        <taxon>Bacillati</taxon>
        <taxon>Bacillota</taxon>
        <taxon>Clostridia</taxon>
        <taxon>Lachnospirales</taxon>
        <taxon>Lachnospiraceae</taxon>
        <taxon>Enterocloster</taxon>
    </lineage>
</organism>
<dbReference type="Proteomes" id="UP000013085">
    <property type="component" value="Unassembled WGS sequence"/>
</dbReference>
<dbReference type="HOGENOM" id="CLU_2914306_0_0_9"/>
<accession>A0A0E2HBN2</accession>
<gene>
    <name evidence="1" type="ORF">HMPREF1090_02350</name>
</gene>